<dbReference type="GeneID" id="24803410"/>
<protein>
    <submittedName>
        <fullName evidence="1">Uncharacterized protein</fullName>
    </submittedName>
</protein>
<dbReference type="HOGENOM" id="CLU_1105177_0_0_2"/>
<name>A0A0F7IFE4_9EURY</name>
<reference evidence="1 2" key="1">
    <citation type="submission" date="2015-04" db="EMBL/GenBank/DDBJ databases">
        <title>The complete genome sequence of the hyperthermophilic, obligate iron-reducing archaeon Geoglobus ahangari strain 234T.</title>
        <authorList>
            <person name="Manzella M.P."/>
            <person name="Holmes D.E."/>
            <person name="Rocheleau J.M."/>
            <person name="Chung A."/>
            <person name="Reguera G."/>
            <person name="Kashefi K."/>
        </authorList>
    </citation>
    <scope>NUCLEOTIDE SEQUENCE [LARGE SCALE GENOMIC DNA]</scope>
    <source>
        <strain evidence="1 2">234</strain>
    </source>
</reference>
<proteinExistence type="predicted"/>
<gene>
    <name evidence="1" type="ORF">GAH_00829</name>
</gene>
<evidence type="ECO:0000313" key="1">
    <source>
        <dbReference type="EMBL" id="AKG91840.1"/>
    </source>
</evidence>
<dbReference type="OrthoDB" id="375468at2157"/>
<dbReference type="RefSeq" id="WP_156967388.1">
    <property type="nucleotide sequence ID" value="NZ_CP011267.1"/>
</dbReference>
<accession>A0A0F7IFE4</accession>
<dbReference type="InParanoid" id="A0A0F7IFE4"/>
<organism evidence="1 2">
    <name type="scientific">Geoglobus ahangari</name>
    <dbReference type="NCBI Taxonomy" id="113653"/>
    <lineage>
        <taxon>Archaea</taxon>
        <taxon>Methanobacteriati</taxon>
        <taxon>Methanobacteriota</taxon>
        <taxon>Archaeoglobi</taxon>
        <taxon>Archaeoglobales</taxon>
        <taxon>Archaeoglobaceae</taxon>
        <taxon>Geoglobus</taxon>
    </lineage>
</organism>
<dbReference type="AlphaFoldDB" id="A0A0F7IFE4"/>
<keyword evidence="2" id="KW-1185">Reference proteome</keyword>
<dbReference type="Proteomes" id="UP000034723">
    <property type="component" value="Chromosome"/>
</dbReference>
<evidence type="ECO:0000313" key="2">
    <source>
        <dbReference type="Proteomes" id="UP000034723"/>
    </source>
</evidence>
<sequence length="251" mass="29298">MSVFCEHGKLVTRCRVCSPKTVKPSFPASPRVFVEDRNLAFKCNWLDSDYEGPCGRAGRMWNIYRKRFPWCTQPENPCYQYENGFRNDIPEFPCYETMIFKKSEFGAGVDHSGPRKGTGRKIKYVVPGKLAIFTTVEPNKPESERLIFGFFVIRDHYTDEEGATRIVGYPEYTLKIPKDSRLEFWDFYRNSDGSIFWGTGLFRYLSDKVVVNYLKKQREVLIERGYGDKAEVVSKILSNFFIEHTESEVEF</sequence>
<dbReference type="EMBL" id="CP011267">
    <property type="protein sequence ID" value="AKG91840.1"/>
    <property type="molecule type" value="Genomic_DNA"/>
</dbReference>
<dbReference type="KEGG" id="gah:GAH_00829"/>
<dbReference type="STRING" id="113653.GAH_00829"/>